<reference evidence="2" key="1">
    <citation type="submission" date="2024-03" db="EMBL/GenBank/DDBJ databases">
        <title>Complete genome sequence of Sulfurisphaera javensis strain KD-1.</title>
        <authorList>
            <person name="Sakai H."/>
            <person name="Nur N."/>
            <person name="Suwanto A."/>
            <person name="Kurosawa N."/>
        </authorList>
    </citation>
    <scope>NUCLEOTIDE SEQUENCE</scope>
    <source>
        <strain evidence="2">KD-1</strain>
    </source>
</reference>
<name>A0AAT9GV03_9CREN</name>
<accession>A0AAT9GV03</accession>
<dbReference type="InterPro" id="IPR036388">
    <property type="entry name" value="WH-like_DNA-bd_sf"/>
</dbReference>
<dbReference type="AlphaFoldDB" id="A0AAT9GV03"/>
<dbReference type="InterPro" id="IPR038723">
    <property type="entry name" value="ArnR1-like_HTH"/>
</dbReference>
<dbReference type="RefSeq" id="WP_369610138.1">
    <property type="nucleotide sequence ID" value="NZ_AP031322.1"/>
</dbReference>
<dbReference type="KEGG" id="sjv:SJAV_25900"/>
<dbReference type="GeneID" id="92355546"/>
<dbReference type="SUPFAM" id="SSF46785">
    <property type="entry name" value="Winged helix' DNA-binding domain"/>
    <property type="match status" value="1"/>
</dbReference>
<organism evidence="2">
    <name type="scientific">Sulfurisphaera javensis</name>
    <dbReference type="NCBI Taxonomy" id="2049879"/>
    <lineage>
        <taxon>Archaea</taxon>
        <taxon>Thermoproteota</taxon>
        <taxon>Thermoprotei</taxon>
        <taxon>Sulfolobales</taxon>
        <taxon>Sulfolobaceae</taxon>
        <taxon>Sulfurisphaera</taxon>
    </lineage>
</organism>
<gene>
    <name evidence="2" type="ORF">SJAV_25900</name>
</gene>
<dbReference type="Gene3D" id="1.10.10.10">
    <property type="entry name" value="Winged helix-like DNA-binding domain superfamily/Winged helix DNA-binding domain"/>
    <property type="match status" value="1"/>
</dbReference>
<sequence>MKVKFNKKKRSDYEIIYDILNALKDGPIPKTRLIYRAGLTYLTATRYIPYLEKQNLIKKEGDLYHLTEKGKEVRSLLEVYKAKASEIKEIVQKLEQELGPMDEEEK</sequence>
<dbReference type="InterPro" id="IPR036390">
    <property type="entry name" value="WH_DNA-bd_sf"/>
</dbReference>
<feature type="domain" description="ArnR1-like winged helix-turn-helix" evidence="1">
    <location>
        <begin position="9"/>
        <end position="82"/>
    </location>
</feature>
<proteinExistence type="predicted"/>
<dbReference type="Pfam" id="PF14947">
    <property type="entry name" value="HTH_45"/>
    <property type="match status" value="1"/>
</dbReference>
<protein>
    <submittedName>
        <fullName evidence="2">Winged helix-turn-helix domain-containing protein</fullName>
    </submittedName>
</protein>
<evidence type="ECO:0000313" key="2">
    <source>
        <dbReference type="EMBL" id="BFH74646.1"/>
    </source>
</evidence>
<dbReference type="EMBL" id="AP031322">
    <property type="protein sequence ID" value="BFH74646.1"/>
    <property type="molecule type" value="Genomic_DNA"/>
</dbReference>
<evidence type="ECO:0000259" key="1">
    <source>
        <dbReference type="Pfam" id="PF14947"/>
    </source>
</evidence>